<protein>
    <submittedName>
        <fullName evidence="2">Uncharacterized protein</fullName>
    </submittedName>
</protein>
<feature type="transmembrane region" description="Helical" evidence="1">
    <location>
        <begin position="108"/>
        <end position="128"/>
    </location>
</feature>
<dbReference type="AlphaFoldDB" id="A0ABC9BEV6"/>
<sequence length="144" mass="15325">MAQNLINLLQVWPGPPAEQPVRDLRAAKSAIIVGVLNGVSFASPSYLCDCLCCGDGDATGNAAEPRCYLYQLASFVTAVLGVALLFAHMAFSAATVFASPLLPPVLRWMVWLAKVLTGGTLQFGLNVLHFCLQMLLTKFAPVSA</sequence>
<feature type="transmembrane region" description="Helical" evidence="1">
    <location>
        <begin position="75"/>
        <end position="102"/>
    </location>
</feature>
<keyword evidence="1" id="KW-0472">Membrane</keyword>
<reference evidence="2 3" key="2">
    <citation type="submission" date="2024-10" db="EMBL/GenBank/DDBJ databases">
        <authorList>
            <person name="Ryan C."/>
        </authorList>
    </citation>
    <scope>NUCLEOTIDE SEQUENCE [LARGE SCALE GENOMIC DNA]</scope>
</reference>
<accession>A0ABC9BEV6</accession>
<gene>
    <name evidence="2" type="ORF">URODEC1_LOCUS64194</name>
</gene>
<organism evidence="2 3">
    <name type="scientific">Urochloa decumbens</name>
    <dbReference type="NCBI Taxonomy" id="240449"/>
    <lineage>
        <taxon>Eukaryota</taxon>
        <taxon>Viridiplantae</taxon>
        <taxon>Streptophyta</taxon>
        <taxon>Embryophyta</taxon>
        <taxon>Tracheophyta</taxon>
        <taxon>Spermatophyta</taxon>
        <taxon>Magnoliopsida</taxon>
        <taxon>Liliopsida</taxon>
        <taxon>Poales</taxon>
        <taxon>Poaceae</taxon>
        <taxon>PACMAD clade</taxon>
        <taxon>Panicoideae</taxon>
        <taxon>Panicodae</taxon>
        <taxon>Paniceae</taxon>
        <taxon>Melinidinae</taxon>
        <taxon>Urochloa</taxon>
    </lineage>
</organism>
<keyword evidence="1" id="KW-0812">Transmembrane</keyword>
<dbReference type="Proteomes" id="UP001497457">
    <property type="component" value="Chromosome 25rd"/>
</dbReference>
<keyword evidence="3" id="KW-1185">Reference proteome</keyword>
<dbReference type="EMBL" id="OZ075135">
    <property type="protein sequence ID" value="CAL4999186.1"/>
    <property type="molecule type" value="Genomic_DNA"/>
</dbReference>
<reference evidence="3" key="1">
    <citation type="submission" date="2024-06" db="EMBL/GenBank/DDBJ databases">
        <authorList>
            <person name="Ryan C."/>
        </authorList>
    </citation>
    <scope>NUCLEOTIDE SEQUENCE [LARGE SCALE GENOMIC DNA]</scope>
</reference>
<evidence type="ECO:0000256" key="1">
    <source>
        <dbReference type="SAM" id="Phobius"/>
    </source>
</evidence>
<keyword evidence="1" id="KW-1133">Transmembrane helix</keyword>
<evidence type="ECO:0000313" key="3">
    <source>
        <dbReference type="Proteomes" id="UP001497457"/>
    </source>
</evidence>
<evidence type="ECO:0000313" key="2">
    <source>
        <dbReference type="EMBL" id="CAL4999186.1"/>
    </source>
</evidence>
<proteinExistence type="predicted"/>
<name>A0ABC9BEV6_9POAL</name>